<protein>
    <submittedName>
        <fullName evidence="1">Uncharacterized protein</fullName>
    </submittedName>
</protein>
<name>A0ACC2GKF0_DALPE</name>
<keyword evidence="2" id="KW-1185">Reference proteome</keyword>
<dbReference type="EMBL" id="CM055739">
    <property type="protein sequence ID" value="KAJ8004020.1"/>
    <property type="molecule type" value="Genomic_DNA"/>
</dbReference>
<organism evidence="1 2">
    <name type="scientific">Dallia pectoralis</name>
    <name type="common">Alaska blackfish</name>
    <dbReference type="NCBI Taxonomy" id="75939"/>
    <lineage>
        <taxon>Eukaryota</taxon>
        <taxon>Metazoa</taxon>
        <taxon>Chordata</taxon>
        <taxon>Craniata</taxon>
        <taxon>Vertebrata</taxon>
        <taxon>Euteleostomi</taxon>
        <taxon>Actinopterygii</taxon>
        <taxon>Neopterygii</taxon>
        <taxon>Teleostei</taxon>
        <taxon>Protacanthopterygii</taxon>
        <taxon>Esociformes</taxon>
        <taxon>Umbridae</taxon>
        <taxon>Dallia</taxon>
    </lineage>
</organism>
<sequence>MESSLPLSSLRLLVPPLRLMSAVMWQVVERRCVEHYGMLEDFVCAVTEEVPELLTDRQRALLLLGLRAKISQKRIGEHVAPELIQTHLDRIQSIRLTQSNDKDFEDAKARLLAYTTRRPGDRWAFGQFFNSELESLVCVFLSRLERMLPLPDFKQAASWLDTVPGGVDECLQSTPCSDVLRSVLQSQMCCREHLENSDTSPAQTNLLSFFPDCFPNIMVYPPTANSDSESNLLPGYGTDDERGEEPEVFCVKREDDQRFRATKLIGRDQGLASQTAGEAVSSNQSILGFIVQSQSVMIIPQASQPSFAVVSQSMPSLALPVACRGQTGVDSPSVQDRSSVEINSAPLSTHKPHAFPLNVIPESSDTPGDCVMVESDTDNPANERSFSETQTANVSHGSRRVAHKCPVCGKCFVYRCQVLRHLVTHTRGRRRCSRCGDSFPAPGDLSDHKRSVCTDATFDCPQCGKGFASLREQYRHRLTHRTNACFQCGLSFRTQVELSRHHKTHWAQTLHQCCLCGKRFRLRSSLTNHKQTHSPGGGFACTQCKRVFASAKERAAHRQMHRIPTLSCPECGETFTSQAKLIKHQQSHPASQGGEGPRYKCRYCEETFTGLTLMRIHQRSHIVDRPHKCGQCEKSFTTLGSLQSHLRTHSEEKPYLCPQCGKRFRTKDGMEGHLRIHKGEKPFRCSYCEKRFTALAGLNVHVRQHTGERPYVCEVCGKAWPSGGDLQKHMRCHTGERPYSCANCGKAFAISCHLTEHMKTHSGEKPFPCPECGKSLKRKFDLKKHLLTHSEVRPYPCPQCDKSYTRRTHLNRHLQTHAAELLTAPS</sequence>
<dbReference type="Proteomes" id="UP001157502">
    <property type="component" value="Chromosome 12"/>
</dbReference>
<proteinExistence type="predicted"/>
<comment type="caution">
    <text evidence="1">The sequence shown here is derived from an EMBL/GenBank/DDBJ whole genome shotgun (WGS) entry which is preliminary data.</text>
</comment>
<gene>
    <name evidence="1" type="ORF">DPEC_G00154460</name>
</gene>
<evidence type="ECO:0000313" key="2">
    <source>
        <dbReference type="Proteomes" id="UP001157502"/>
    </source>
</evidence>
<evidence type="ECO:0000313" key="1">
    <source>
        <dbReference type="EMBL" id="KAJ8004020.1"/>
    </source>
</evidence>
<reference evidence="1" key="1">
    <citation type="submission" date="2021-05" db="EMBL/GenBank/DDBJ databases">
        <authorList>
            <person name="Pan Q."/>
            <person name="Jouanno E."/>
            <person name="Zahm M."/>
            <person name="Klopp C."/>
            <person name="Cabau C."/>
            <person name="Louis A."/>
            <person name="Berthelot C."/>
            <person name="Parey E."/>
            <person name="Roest Crollius H."/>
            <person name="Montfort J."/>
            <person name="Robinson-Rechavi M."/>
            <person name="Bouchez O."/>
            <person name="Lampietro C."/>
            <person name="Lopez Roques C."/>
            <person name="Donnadieu C."/>
            <person name="Postlethwait J."/>
            <person name="Bobe J."/>
            <person name="Dillon D."/>
            <person name="Chandos A."/>
            <person name="von Hippel F."/>
            <person name="Guiguen Y."/>
        </authorList>
    </citation>
    <scope>NUCLEOTIDE SEQUENCE</scope>
    <source>
        <strain evidence="1">YG-Jan2019</strain>
    </source>
</reference>
<accession>A0ACC2GKF0</accession>